<organism evidence="1 2">
    <name type="scientific">Sphaeroforma arctica JP610</name>
    <dbReference type="NCBI Taxonomy" id="667725"/>
    <lineage>
        <taxon>Eukaryota</taxon>
        <taxon>Ichthyosporea</taxon>
        <taxon>Ichthyophonida</taxon>
        <taxon>Sphaeroforma</taxon>
    </lineage>
</organism>
<evidence type="ECO:0000313" key="1">
    <source>
        <dbReference type="EMBL" id="KNC72011.1"/>
    </source>
</evidence>
<dbReference type="EMBL" id="KQ247718">
    <property type="protein sequence ID" value="KNC72011.1"/>
    <property type="molecule type" value="Genomic_DNA"/>
</dbReference>
<dbReference type="GeneID" id="25915944"/>
<sequence length="82" mass="9545">MVLTDLGYEDNDALEASINGSFDDFIKKLPHIEYKIQDDGGVNDGQLVFRLKLKLQDTTEKVPRKHEFKITSRDDMWRTCLK</sequence>
<dbReference type="RefSeq" id="XP_014145913.1">
    <property type="nucleotide sequence ID" value="XM_014290438.1"/>
</dbReference>
<evidence type="ECO:0000313" key="2">
    <source>
        <dbReference type="Proteomes" id="UP000054560"/>
    </source>
</evidence>
<dbReference type="AlphaFoldDB" id="A0A0L0F5Z4"/>
<feature type="non-terminal residue" evidence="1">
    <location>
        <position position="82"/>
    </location>
</feature>
<keyword evidence="2" id="KW-1185">Reference proteome</keyword>
<proteinExistence type="predicted"/>
<name>A0A0L0F5Z4_9EUKA</name>
<protein>
    <submittedName>
        <fullName evidence="1">Uncharacterized protein</fullName>
    </submittedName>
</protein>
<dbReference type="Proteomes" id="UP000054560">
    <property type="component" value="Unassembled WGS sequence"/>
</dbReference>
<reference evidence="1 2" key="1">
    <citation type="submission" date="2011-02" db="EMBL/GenBank/DDBJ databases">
        <title>The Genome Sequence of Sphaeroforma arctica JP610.</title>
        <authorList>
            <consortium name="The Broad Institute Genome Sequencing Platform"/>
            <person name="Russ C."/>
            <person name="Cuomo C."/>
            <person name="Young S.K."/>
            <person name="Zeng Q."/>
            <person name="Gargeya S."/>
            <person name="Alvarado L."/>
            <person name="Berlin A."/>
            <person name="Chapman S.B."/>
            <person name="Chen Z."/>
            <person name="Freedman E."/>
            <person name="Gellesch M."/>
            <person name="Goldberg J."/>
            <person name="Griggs A."/>
            <person name="Gujja S."/>
            <person name="Heilman E."/>
            <person name="Heiman D."/>
            <person name="Howarth C."/>
            <person name="Mehta T."/>
            <person name="Neiman D."/>
            <person name="Pearson M."/>
            <person name="Roberts A."/>
            <person name="Saif S."/>
            <person name="Shea T."/>
            <person name="Shenoy N."/>
            <person name="Sisk P."/>
            <person name="Stolte C."/>
            <person name="Sykes S."/>
            <person name="White J."/>
            <person name="Yandava C."/>
            <person name="Burger G."/>
            <person name="Gray M.W."/>
            <person name="Holland P.W.H."/>
            <person name="King N."/>
            <person name="Lang F.B.F."/>
            <person name="Roger A.J."/>
            <person name="Ruiz-Trillo I."/>
            <person name="Haas B."/>
            <person name="Nusbaum C."/>
            <person name="Birren B."/>
        </authorList>
    </citation>
    <scope>NUCLEOTIDE SEQUENCE [LARGE SCALE GENOMIC DNA]</scope>
    <source>
        <strain evidence="1 2">JP610</strain>
    </source>
</reference>
<gene>
    <name evidence="1" type="ORF">SARC_15440</name>
</gene>
<accession>A0A0L0F5Z4</accession>
<dbReference type="OrthoDB" id="308464at2759"/>